<organism evidence="2">
    <name type="scientific">marine sediment metagenome</name>
    <dbReference type="NCBI Taxonomy" id="412755"/>
    <lineage>
        <taxon>unclassified sequences</taxon>
        <taxon>metagenomes</taxon>
        <taxon>ecological metagenomes</taxon>
    </lineage>
</organism>
<proteinExistence type="predicted"/>
<keyword evidence="1" id="KW-1133">Transmembrane helix</keyword>
<gene>
    <name evidence="2" type="ORF">LCGC14_0491850</name>
</gene>
<dbReference type="EMBL" id="LAZR01000555">
    <property type="protein sequence ID" value="KKN64442.1"/>
    <property type="molecule type" value="Genomic_DNA"/>
</dbReference>
<keyword evidence="1" id="KW-0472">Membrane</keyword>
<accession>A0A0F9SPT5</accession>
<dbReference type="AlphaFoldDB" id="A0A0F9SPT5"/>
<comment type="caution">
    <text evidence="2">The sequence shown here is derived from an EMBL/GenBank/DDBJ whole genome shotgun (WGS) entry which is preliminary data.</text>
</comment>
<evidence type="ECO:0000256" key="1">
    <source>
        <dbReference type="SAM" id="Phobius"/>
    </source>
</evidence>
<feature type="transmembrane region" description="Helical" evidence="1">
    <location>
        <begin position="89"/>
        <end position="116"/>
    </location>
</feature>
<sequence length="123" mass="13639">MAVDKILEIDLSQLTPSMLDKIDKQLEKVSNFFNEERGEANQRLSKQLLLSKSQKEEGLRKVFGRQTFSNLLKVGTNPVGFVTSSVTKLIPFIGTALLVTGVIAAFIASMLMIWLLGKVTEPK</sequence>
<keyword evidence="1" id="KW-0812">Transmembrane</keyword>
<reference evidence="2" key="1">
    <citation type="journal article" date="2015" name="Nature">
        <title>Complex archaea that bridge the gap between prokaryotes and eukaryotes.</title>
        <authorList>
            <person name="Spang A."/>
            <person name="Saw J.H."/>
            <person name="Jorgensen S.L."/>
            <person name="Zaremba-Niedzwiedzka K."/>
            <person name="Martijn J."/>
            <person name="Lind A.E."/>
            <person name="van Eijk R."/>
            <person name="Schleper C."/>
            <person name="Guy L."/>
            <person name="Ettema T.J."/>
        </authorList>
    </citation>
    <scope>NUCLEOTIDE SEQUENCE</scope>
</reference>
<evidence type="ECO:0000313" key="2">
    <source>
        <dbReference type="EMBL" id="KKN64442.1"/>
    </source>
</evidence>
<name>A0A0F9SPT5_9ZZZZ</name>
<protein>
    <submittedName>
        <fullName evidence="2">Uncharacterized protein</fullName>
    </submittedName>
</protein>